<gene>
    <name evidence="2" type="ORF">DCAR_026493</name>
    <name evidence="3" type="ORF">DCAR_0833172</name>
</gene>
<evidence type="ECO:0000313" key="3">
    <source>
        <dbReference type="EMBL" id="WOH13661.1"/>
    </source>
</evidence>
<keyword evidence="4" id="KW-1185">Reference proteome</keyword>
<name>A0A175YR13_DAUCS</name>
<accession>A0A175YR13</accession>
<evidence type="ECO:0000256" key="1">
    <source>
        <dbReference type="SAM" id="MobiDB-lite"/>
    </source>
</evidence>
<dbReference type="EMBL" id="CP093350">
    <property type="protein sequence ID" value="WOH13661.1"/>
    <property type="molecule type" value="Genomic_DNA"/>
</dbReference>
<organism evidence="2">
    <name type="scientific">Daucus carota subsp. sativus</name>
    <name type="common">Carrot</name>
    <dbReference type="NCBI Taxonomy" id="79200"/>
    <lineage>
        <taxon>Eukaryota</taxon>
        <taxon>Viridiplantae</taxon>
        <taxon>Streptophyta</taxon>
        <taxon>Embryophyta</taxon>
        <taxon>Tracheophyta</taxon>
        <taxon>Spermatophyta</taxon>
        <taxon>Magnoliopsida</taxon>
        <taxon>eudicotyledons</taxon>
        <taxon>Gunneridae</taxon>
        <taxon>Pentapetalae</taxon>
        <taxon>asterids</taxon>
        <taxon>campanulids</taxon>
        <taxon>Apiales</taxon>
        <taxon>Apiaceae</taxon>
        <taxon>Apioideae</taxon>
        <taxon>Scandiceae</taxon>
        <taxon>Daucinae</taxon>
        <taxon>Daucus</taxon>
        <taxon>Daucus sect. Daucus</taxon>
    </lineage>
</organism>
<dbReference type="Gramene" id="KZM86085">
    <property type="protein sequence ID" value="KZM86085"/>
    <property type="gene ID" value="DCAR_026493"/>
</dbReference>
<reference evidence="3" key="2">
    <citation type="submission" date="2022-03" db="EMBL/GenBank/DDBJ databases">
        <title>Draft title - Genomic analysis of global carrot germplasm unveils the trajectory of domestication and the origin of high carotenoid orange carrot.</title>
        <authorList>
            <person name="Iorizzo M."/>
            <person name="Ellison S."/>
            <person name="Senalik D."/>
            <person name="Macko-Podgorni A."/>
            <person name="Grzebelus D."/>
            <person name="Bostan H."/>
            <person name="Rolling W."/>
            <person name="Curaba J."/>
            <person name="Simon P."/>
        </authorList>
    </citation>
    <scope>NUCLEOTIDE SEQUENCE</scope>
    <source>
        <tissue evidence="3">Leaf</tissue>
    </source>
</reference>
<dbReference type="EMBL" id="LNRQ01000008">
    <property type="protein sequence ID" value="KZM86085.1"/>
    <property type="molecule type" value="Genomic_DNA"/>
</dbReference>
<proteinExistence type="predicted"/>
<sequence length="110" mass="10760">MAPATIETCSEEAQLGEGAGVGTAANASPAALSIDFVAGPPANAAASPIKSLADFGDPEEAAASEAAAAASEAAASSAAETAEAIPTMNKTTRAATKTDRHAIFFNFAAY</sequence>
<dbReference type="AlphaFoldDB" id="A0A175YR13"/>
<feature type="region of interest" description="Disordered" evidence="1">
    <location>
        <begin position="1"/>
        <end position="22"/>
    </location>
</feature>
<dbReference type="Proteomes" id="UP000077755">
    <property type="component" value="Chromosome 8"/>
</dbReference>
<protein>
    <submittedName>
        <fullName evidence="2">Uncharacterized protein</fullName>
    </submittedName>
</protein>
<reference evidence="2" key="1">
    <citation type="journal article" date="2016" name="Nat. Genet.">
        <title>A high-quality carrot genome assembly provides new insights into carotenoid accumulation and asterid genome evolution.</title>
        <authorList>
            <person name="Iorizzo M."/>
            <person name="Ellison S."/>
            <person name="Senalik D."/>
            <person name="Zeng P."/>
            <person name="Satapoomin P."/>
            <person name="Huang J."/>
            <person name="Bowman M."/>
            <person name="Iovene M."/>
            <person name="Sanseverino W."/>
            <person name="Cavagnaro P."/>
            <person name="Yildiz M."/>
            <person name="Macko-Podgorni A."/>
            <person name="Moranska E."/>
            <person name="Grzebelus E."/>
            <person name="Grzebelus D."/>
            <person name="Ashrafi H."/>
            <person name="Zheng Z."/>
            <person name="Cheng S."/>
            <person name="Spooner D."/>
            <person name="Van Deynze A."/>
            <person name="Simon P."/>
        </authorList>
    </citation>
    <scope>NUCLEOTIDE SEQUENCE [LARGE SCALE GENOMIC DNA]</scope>
    <source>
        <tissue evidence="2">Leaf</tissue>
    </source>
</reference>
<evidence type="ECO:0000313" key="4">
    <source>
        <dbReference type="Proteomes" id="UP000077755"/>
    </source>
</evidence>
<evidence type="ECO:0000313" key="2">
    <source>
        <dbReference type="EMBL" id="KZM86085.1"/>
    </source>
</evidence>